<accession>A0A0K0XSU7</accession>
<gene>
    <name evidence="5" type="ORF">WM2015_375</name>
</gene>
<sequence length="117" mass="12981">MDEAKFLCDSNQLVEGQYVELQIDMDRGPMFMVGTRHRGEPRVWMNSCPHQGRPLNWAPNQFLKDDQGQLVCAAHGAVFEPDAGLCVSGPCRNASLTPVEVRELDGRIQLEPCAPEG</sequence>
<dbReference type="GO" id="GO:0046872">
    <property type="term" value="F:metal ion binding"/>
    <property type="evidence" value="ECO:0007669"/>
    <property type="project" value="UniProtKB-KW"/>
</dbReference>
<keyword evidence="2" id="KW-0479">Metal-binding</keyword>
<dbReference type="Proteomes" id="UP000066624">
    <property type="component" value="Chromosome"/>
</dbReference>
<dbReference type="PANTHER" id="PTHR40261">
    <property type="match status" value="1"/>
</dbReference>
<keyword evidence="1" id="KW-0001">2Fe-2S</keyword>
<name>A0A0K0XSU7_9GAMM</name>
<organism evidence="5 6">
    <name type="scientific">Wenzhouxiangella marina</name>
    <dbReference type="NCBI Taxonomy" id="1579979"/>
    <lineage>
        <taxon>Bacteria</taxon>
        <taxon>Pseudomonadati</taxon>
        <taxon>Pseudomonadota</taxon>
        <taxon>Gammaproteobacteria</taxon>
        <taxon>Chromatiales</taxon>
        <taxon>Wenzhouxiangellaceae</taxon>
        <taxon>Wenzhouxiangella</taxon>
    </lineage>
</organism>
<reference evidence="5 6" key="1">
    <citation type="submission" date="2015-07" db="EMBL/GenBank/DDBJ databases">
        <authorList>
            <person name="Noorani M."/>
        </authorList>
    </citation>
    <scope>NUCLEOTIDE SEQUENCE [LARGE SCALE GENOMIC DNA]</scope>
    <source>
        <strain evidence="5 6">KCTC 42284</strain>
    </source>
</reference>
<dbReference type="STRING" id="1579979.WM2015_375"/>
<evidence type="ECO:0000256" key="1">
    <source>
        <dbReference type="ARBA" id="ARBA00022714"/>
    </source>
</evidence>
<evidence type="ECO:0000313" key="5">
    <source>
        <dbReference type="EMBL" id="AKS40758.1"/>
    </source>
</evidence>
<evidence type="ECO:0000256" key="3">
    <source>
        <dbReference type="ARBA" id="ARBA00023004"/>
    </source>
</evidence>
<dbReference type="RefSeq" id="WP_049724445.1">
    <property type="nucleotide sequence ID" value="NZ_CP012154.1"/>
</dbReference>
<dbReference type="AlphaFoldDB" id="A0A0K0XSU7"/>
<evidence type="ECO:0000256" key="2">
    <source>
        <dbReference type="ARBA" id="ARBA00022723"/>
    </source>
</evidence>
<dbReference type="PANTHER" id="PTHR40261:SF1">
    <property type="entry name" value="RIESKE DOMAIN-CONTAINING PROTEIN"/>
    <property type="match status" value="1"/>
</dbReference>
<dbReference type="OrthoDB" id="9794779at2"/>
<dbReference type="EMBL" id="CP012154">
    <property type="protein sequence ID" value="AKS40758.1"/>
    <property type="molecule type" value="Genomic_DNA"/>
</dbReference>
<dbReference type="Pfam" id="PF00355">
    <property type="entry name" value="Rieske"/>
    <property type="match status" value="1"/>
</dbReference>
<proteinExistence type="predicted"/>
<dbReference type="Gene3D" id="2.102.10.10">
    <property type="entry name" value="Rieske [2Fe-2S] iron-sulphur domain"/>
    <property type="match status" value="1"/>
</dbReference>
<keyword evidence="4" id="KW-0411">Iron-sulfur</keyword>
<dbReference type="GO" id="GO:0051537">
    <property type="term" value="F:2 iron, 2 sulfur cluster binding"/>
    <property type="evidence" value="ECO:0007669"/>
    <property type="project" value="UniProtKB-KW"/>
</dbReference>
<dbReference type="SUPFAM" id="SSF50022">
    <property type="entry name" value="ISP domain"/>
    <property type="match status" value="1"/>
</dbReference>
<dbReference type="InterPro" id="IPR017941">
    <property type="entry name" value="Rieske_2Fe-2S"/>
</dbReference>
<protein>
    <submittedName>
        <fullName evidence="5">Ferredoxin</fullName>
    </submittedName>
</protein>
<dbReference type="KEGG" id="wma:WM2015_375"/>
<dbReference type="CDD" id="cd03467">
    <property type="entry name" value="Rieske"/>
    <property type="match status" value="1"/>
</dbReference>
<keyword evidence="3" id="KW-0408">Iron</keyword>
<evidence type="ECO:0000256" key="4">
    <source>
        <dbReference type="ARBA" id="ARBA00023014"/>
    </source>
</evidence>
<dbReference type="PROSITE" id="PS51296">
    <property type="entry name" value="RIESKE"/>
    <property type="match status" value="1"/>
</dbReference>
<keyword evidence="6" id="KW-1185">Reference proteome</keyword>
<evidence type="ECO:0000313" key="6">
    <source>
        <dbReference type="Proteomes" id="UP000066624"/>
    </source>
</evidence>
<dbReference type="InterPro" id="IPR036922">
    <property type="entry name" value="Rieske_2Fe-2S_sf"/>
</dbReference>